<feature type="region of interest" description="Disordered" evidence="1">
    <location>
        <begin position="36"/>
        <end position="86"/>
    </location>
</feature>
<evidence type="ECO:0008006" key="4">
    <source>
        <dbReference type="Google" id="ProtNLM"/>
    </source>
</evidence>
<dbReference type="PANTHER" id="PTHR10621">
    <property type="entry name" value="UV EXCISION REPAIR PROTEIN RAD23"/>
    <property type="match status" value="1"/>
</dbReference>
<organism evidence="2 3">
    <name type="scientific">Periplaneta americana</name>
    <name type="common">American cockroach</name>
    <name type="synonym">Blatta americana</name>
    <dbReference type="NCBI Taxonomy" id="6978"/>
    <lineage>
        <taxon>Eukaryota</taxon>
        <taxon>Metazoa</taxon>
        <taxon>Ecdysozoa</taxon>
        <taxon>Arthropoda</taxon>
        <taxon>Hexapoda</taxon>
        <taxon>Insecta</taxon>
        <taxon>Pterygota</taxon>
        <taxon>Neoptera</taxon>
        <taxon>Polyneoptera</taxon>
        <taxon>Dictyoptera</taxon>
        <taxon>Blattodea</taxon>
        <taxon>Blattoidea</taxon>
        <taxon>Blattidae</taxon>
        <taxon>Blattinae</taxon>
        <taxon>Periplaneta</taxon>
    </lineage>
</organism>
<evidence type="ECO:0000313" key="3">
    <source>
        <dbReference type="Proteomes" id="UP001148838"/>
    </source>
</evidence>
<gene>
    <name evidence="2" type="ORF">ANN_18305</name>
</gene>
<reference evidence="2 3" key="1">
    <citation type="journal article" date="2022" name="Allergy">
        <title>Genome assembly and annotation of Periplaneta americana reveal a comprehensive cockroach allergen profile.</title>
        <authorList>
            <person name="Wang L."/>
            <person name="Xiong Q."/>
            <person name="Saelim N."/>
            <person name="Wang L."/>
            <person name="Nong W."/>
            <person name="Wan A.T."/>
            <person name="Shi M."/>
            <person name="Liu X."/>
            <person name="Cao Q."/>
            <person name="Hui J.H.L."/>
            <person name="Sookrung N."/>
            <person name="Leung T.F."/>
            <person name="Tungtrongchitr A."/>
            <person name="Tsui S.K.W."/>
        </authorList>
    </citation>
    <scope>NUCLEOTIDE SEQUENCE [LARGE SCALE GENOMIC DNA]</scope>
    <source>
        <strain evidence="2">PWHHKU_190912</strain>
    </source>
</reference>
<feature type="compositionally biased region" description="Basic and acidic residues" evidence="1">
    <location>
        <begin position="44"/>
        <end position="59"/>
    </location>
</feature>
<dbReference type="Gene3D" id="3.10.20.90">
    <property type="entry name" value="Phosphatidylinositol 3-kinase Catalytic Subunit, Chain A, domain 1"/>
    <property type="match status" value="1"/>
</dbReference>
<proteinExistence type="predicted"/>
<feature type="compositionally biased region" description="Polar residues" evidence="1">
    <location>
        <begin position="60"/>
        <end position="79"/>
    </location>
</feature>
<accession>A0ABQ8SND4</accession>
<keyword evidence="3" id="KW-1185">Reference proteome</keyword>
<comment type="caution">
    <text evidence="2">The sequence shown here is derived from an EMBL/GenBank/DDBJ whole genome shotgun (WGS) entry which is preliminary data.</text>
</comment>
<dbReference type="EMBL" id="JAJSOF020000023">
    <property type="protein sequence ID" value="KAJ4435689.1"/>
    <property type="molecule type" value="Genomic_DNA"/>
</dbReference>
<evidence type="ECO:0000313" key="2">
    <source>
        <dbReference type="EMBL" id="KAJ4435689.1"/>
    </source>
</evidence>
<dbReference type="Proteomes" id="UP001148838">
    <property type="component" value="Unassembled WGS sequence"/>
</dbReference>
<sequence>MLNITGKILSDTDVLRTYNIDEKNFVVVMLTKPKRTSVANADITDTRNRGSGEEKKEEQPSASNMSELPPQGNSSTAVENQFRDQAESVLLTGSDYNQMVQNIMDMGYERTQVLHSQ</sequence>
<protein>
    <recommendedName>
        <fullName evidence="4">Ubiquitin-like domain-containing protein</fullName>
    </recommendedName>
</protein>
<evidence type="ECO:0000256" key="1">
    <source>
        <dbReference type="SAM" id="MobiDB-lite"/>
    </source>
</evidence>
<dbReference type="PANTHER" id="PTHR10621:SF0">
    <property type="entry name" value="UV EXCISION REPAIR PROTEIN RAD23"/>
    <property type="match status" value="1"/>
</dbReference>
<dbReference type="Gene3D" id="1.10.8.10">
    <property type="entry name" value="DNA helicase RuvA subunit, C-terminal domain"/>
    <property type="match status" value="1"/>
</dbReference>
<name>A0ABQ8SND4_PERAM</name>